<evidence type="ECO:0000313" key="2">
    <source>
        <dbReference type="Proteomes" id="UP001607303"/>
    </source>
</evidence>
<reference evidence="1 2" key="1">
    <citation type="journal article" date="2024" name="Ann. Entomol. Soc. Am.">
        <title>Genomic analyses of the southern and eastern yellowjacket wasps (Hymenoptera: Vespidae) reveal evolutionary signatures of social life.</title>
        <authorList>
            <person name="Catto M.A."/>
            <person name="Caine P.B."/>
            <person name="Orr S.E."/>
            <person name="Hunt B.G."/>
            <person name="Goodisman M.A.D."/>
        </authorList>
    </citation>
    <scope>NUCLEOTIDE SEQUENCE [LARGE SCALE GENOMIC DNA]</scope>
    <source>
        <strain evidence="1">232</strain>
        <tissue evidence="1">Head and thorax</tissue>
    </source>
</reference>
<accession>A0ABD2CIC5</accession>
<dbReference type="AlphaFoldDB" id="A0ABD2CIC5"/>
<name>A0ABD2CIC5_VESMC</name>
<dbReference type="Proteomes" id="UP001607303">
    <property type="component" value="Unassembled WGS sequence"/>
</dbReference>
<protein>
    <submittedName>
        <fullName evidence="1">Uncharacterized protein</fullName>
    </submittedName>
</protein>
<evidence type="ECO:0000313" key="1">
    <source>
        <dbReference type="EMBL" id="KAL2744604.1"/>
    </source>
</evidence>
<sequence>MYAAYQFTQTAEFHELDSRISRCTVFRIPELRRCSSCEGSTATTDFPVFYEINLILYGIDCSRIRIIIGIMPYQSSQSYFIFNYDVNQAHFQFIMDQQLQFHQQMSVLEPSQNFLSSE</sequence>
<dbReference type="EMBL" id="JAYRBN010000050">
    <property type="protein sequence ID" value="KAL2744604.1"/>
    <property type="molecule type" value="Genomic_DNA"/>
</dbReference>
<proteinExistence type="predicted"/>
<gene>
    <name evidence="1" type="ORF">V1477_007146</name>
</gene>
<keyword evidence="2" id="KW-1185">Reference proteome</keyword>
<comment type="caution">
    <text evidence="1">The sequence shown here is derived from an EMBL/GenBank/DDBJ whole genome shotgun (WGS) entry which is preliminary data.</text>
</comment>
<organism evidence="1 2">
    <name type="scientific">Vespula maculifrons</name>
    <name type="common">Eastern yellow jacket</name>
    <name type="synonym">Wasp</name>
    <dbReference type="NCBI Taxonomy" id="7453"/>
    <lineage>
        <taxon>Eukaryota</taxon>
        <taxon>Metazoa</taxon>
        <taxon>Ecdysozoa</taxon>
        <taxon>Arthropoda</taxon>
        <taxon>Hexapoda</taxon>
        <taxon>Insecta</taxon>
        <taxon>Pterygota</taxon>
        <taxon>Neoptera</taxon>
        <taxon>Endopterygota</taxon>
        <taxon>Hymenoptera</taxon>
        <taxon>Apocrita</taxon>
        <taxon>Aculeata</taxon>
        <taxon>Vespoidea</taxon>
        <taxon>Vespidae</taxon>
        <taxon>Vespinae</taxon>
        <taxon>Vespula</taxon>
    </lineage>
</organism>